<sequence length="408" mass="46269" precursor="true">MSQSTYPFGYCTNVHAGTTLEQAQQNLLQHAAAVRQQVVPTGQLPVGLWLAEDAANSLLEEGALERFRGWLNEHHFFPYTLNGFPQGDFHQPIVKHQVYEPTWTCHSRARYTMCLAEILDAILPAGATGSISTLPLGWPHAPWHAENFKEAADHLHEVAKFCDRLAQNSGREIVIAIEPEPGCVLNTAPEMVEFFEHFLFRGPDAELARRYLSVCHDVCHSGVMFEPQTTALELYRQNGIRVGKVQISSAVHVPWSLHAGDASRGGEMLAQLKAFNEPKYLHQVTRCNPDGTFQALVSDLPQALENWLPEDGTMPQQDWRIHFHVPIFVEQFELLRTTQSDIRDATRYLTEYKYDRVADSAWFTGHFEVETYAWPVLPESMQAATLSEGIAQELQYFHTLLEEEDLRC</sequence>
<proteinExistence type="predicted"/>
<dbReference type="Proteomes" id="UP000318017">
    <property type="component" value="Chromosome"/>
</dbReference>
<dbReference type="InterPro" id="IPR036237">
    <property type="entry name" value="Xyl_isomerase-like_sf"/>
</dbReference>
<dbReference type="SUPFAM" id="SSF51658">
    <property type="entry name" value="Xylose isomerase-like"/>
    <property type="match status" value="1"/>
</dbReference>
<evidence type="ECO:0000313" key="1">
    <source>
        <dbReference type="EMBL" id="QDV27018.1"/>
    </source>
</evidence>
<dbReference type="NCBIfam" id="NF035939">
    <property type="entry name" value="TIM_EboE"/>
    <property type="match status" value="1"/>
</dbReference>
<keyword evidence="2" id="KW-1185">Reference proteome</keyword>
<dbReference type="Gene3D" id="3.20.20.150">
    <property type="entry name" value="Divalent-metal-dependent TIM barrel enzymes"/>
    <property type="match status" value="1"/>
</dbReference>
<dbReference type="AlphaFoldDB" id="A0A518GEN9"/>
<reference evidence="1 2" key="1">
    <citation type="submission" date="2019-02" db="EMBL/GenBank/DDBJ databases">
        <title>Deep-cultivation of Planctomycetes and their phenomic and genomic characterization uncovers novel biology.</title>
        <authorList>
            <person name="Wiegand S."/>
            <person name="Jogler M."/>
            <person name="Boedeker C."/>
            <person name="Pinto D."/>
            <person name="Vollmers J."/>
            <person name="Rivas-Marin E."/>
            <person name="Kohn T."/>
            <person name="Peeters S.H."/>
            <person name="Heuer A."/>
            <person name="Rast P."/>
            <person name="Oberbeckmann S."/>
            <person name="Bunk B."/>
            <person name="Jeske O."/>
            <person name="Meyerdierks A."/>
            <person name="Storesund J.E."/>
            <person name="Kallscheuer N."/>
            <person name="Luecker S."/>
            <person name="Lage O.M."/>
            <person name="Pohl T."/>
            <person name="Merkel B.J."/>
            <person name="Hornburger P."/>
            <person name="Mueller R.-W."/>
            <person name="Bruemmer F."/>
            <person name="Labrenz M."/>
            <person name="Spormann A.M."/>
            <person name="Op den Camp H."/>
            <person name="Overmann J."/>
            <person name="Amann R."/>
            <person name="Jetten M.S.M."/>
            <person name="Mascher T."/>
            <person name="Medema M.H."/>
            <person name="Devos D.P."/>
            <person name="Kaster A.-K."/>
            <person name="Ovreas L."/>
            <person name="Rohde M."/>
            <person name="Galperin M.Y."/>
            <person name="Jogler C."/>
        </authorList>
    </citation>
    <scope>NUCLEOTIDE SEQUENCE [LARGE SCALE GENOMIC DNA]</scope>
    <source>
        <strain evidence="1 2">Q31a</strain>
    </source>
</reference>
<dbReference type="KEGG" id="ahel:Q31a_53990"/>
<name>A0A518GEN9_9BACT</name>
<accession>A0A518GEN9</accession>
<evidence type="ECO:0008006" key="3">
    <source>
        <dbReference type="Google" id="ProtNLM"/>
    </source>
</evidence>
<dbReference type="EMBL" id="CP036298">
    <property type="protein sequence ID" value="QDV27018.1"/>
    <property type="molecule type" value="Genomic_DNA"/>
</dbReference>
<gene>
    <name evidence="1" type="ORF">Q31a_53990</name>
</gene>
<organism evidence="1 2">
    <name type="scientific">Aureliella helgolandensis</name>
    <dbReference type="NCBI Taxonomy" id="2527968"/>
    <lineage>
        <taxon>Bacteria</taxon>
        <taxon>Pseudomonadati</taxon>
        <taxon>Planctomycetota</taxon>
        <taxon>Planctomycetia</taxon>
        <taxon>Pirellulales</taxon>
        <taxon>Pirellulaceae</taxon>
        <taxon>Aureliella</taxon>
    </lineage>
</organism>
<evidence type="ECO:0000313" key="2">
    <source>
        <dbReference type="Proteomes" id="UP000318017"/>
    </source>
</evidence>
<protein>
    <recommendedName>
        <fullName evidence="3">Xylose isomerase-like TIM barrel</fullName>
    </recommendedName>
</protein>